<sequence>MDVITLYECHQYQPEAQRLFNAYQAKLRPLFPSATIEHVGSSAIDGAISKGNVDIFLGVPKHQLETAIELVAANDFTIKTDTLRSDELCMLQSNQDQQVAVLLVANDSKFEFFLHFRDQLNRSPDLVAQYNQVKRNSTSPSERYYYTQKSLFIVNVLDSEPS</sequence>
<name>A0A6H1UBQ1_9GAMM</name>
<dbReference type="PANTHER" id="PTHR34822:SF1">
    <property type="entry name" value="GRPB FAMILY PROTEIN"/>
    <property type="match status" value="1"/>
</dbReference>
<dbReference type="InterPro" id="IPR043519">
    <property type="entry name" value="NT_sf"/>
</dbReference>
<proteinExistence type="predicted"/>
<dbReference type="KEGG" id="fes:HER31_01200"/>
<organism evidence="1 2">
    <name type="scientific">Ferrimonas lipolytica</name>
    <dbReference type="NCBI Taxonomy" id="2724191"/>
    <lineage>
        <taxon>Bacteria</taxon>
        <taxon>Pseudomonadati</taxon>
        <taxon>Pseudomonadota</taxon>
        <taxon>Gammaproteobacteria</taxon>
        <taxon>Alteromonadales</taxon>
        <taxon>Ferrimonadaceae</taxon>
        <taxon>Ferrimonas</taxon>
    </lineage>
</organism>
<dbReference type="SUPFAM" id="SSF81301">
    <property type="entry name" value="Nucleotidyltransferase"/>
    <property type="match status" value="1"/>
</dbReference>
<dbReference type="InterPro" id="IPR007344">
    <property type="entry name" value="GrpB/CoaE"/>
</dbReference>
<dbReference type="Gene3D" id="3.30.460.10">
    <property type="entry name" value="Beta Polymerase, domain 2"/>
    <property type="match status" value="1"/>
</dbReference>
<protein>
    <recommendedName>
        <fullName evidence="3">GrpB protein</fullName>
    </recommendedName>
</protein>
<dbReference type="Proteomes" id="UP000501602">
    <property type="component" value="Chromosome"/>
</dbReference>
<keyword evidence="2" id="KW-1185">Reference proteome</keyword>
<reference evidence="1 2" key="1">
    <citation type="submission" date="2020-04" db="EMBL/GenBank/DDBJ databases">
        <title>Ferrimonas sp. S7 isolated from sea water.</title>
        <authorList>
            <person name="Bae S.S."/>
            <person name="Baek K."/>
        </authorList>
    </citation>
    <scope>NUCLEOTIDE SEQUENCE [LARGE SCALE GENOMIC DNA]</scope>
    <source>
        <strain evidence="1 2">S7</strain>
    </source>
</reference>
<dbReference type="AlphaFoldDB" id="A0A6H1UBQ1"/>
<dbReference type="RefSeq" id="WP_168658897.1">
    <property type="nucleotide sequence ID" value="NZ_CP051180.1"/>
</dbReference>
<dbReference type="EMBL" id="CP051180">
    <property type="protein sequence ID" value="QIZ75636.1"/>
    <property type="molecule type" value="Genomic_DNA"/>
</dbReference>
<dbReference type="Pfam" id="PF04229">
    <property type="entry name" value="GrpB"/>
    <property type="match status" value="1"/>
</dbReference>
<accession>A0A6H1UBQ1</accession>
<evidence type="ECO:0008006" key="3">
    <source>
        <dbReference type="Google" id="ProtNLM"/>
    </source>
</evidence>
<dbReference type="PANTHER" id="PTHR34822">
    <property type="entry name" value="GRPB DOMAIN PROTEIN (AFU_ORTHOLOGUE AFUA_1G01530)"/>
    <property type="match status" value="1"/>
</dbReference>
<gene>
    <name evidence="1" type="ORF">HER31_01200</name>
</gene>
<evidence type="ECO:0000313" key="1">
    <source>
        <dbReference type="EMBL" id="QIZ75636.1"/>
    </source>
</evidence>
<evidence type="ECO:0000313" key="2">
    <source>
        <dbReference type="Proteomes" id="UP000501602"/>
    </source>
</evidence>